<name>A0A840I7W6_9PROT</name>
<keyword evidence="1" id="KW-0812">Transmembrane</keyword>
<comment type="caution">
    <text evidence="2">The sequence shown here is derived from an EMBL/GenBank/DDBJ whole genome shotgun (WGS) entry which is preliminary data.</text>
</comment>
<gene>
    <name evidence="2" type="ORF">GGQ59_002748</name>
</gene>
<evidence type="ECO:0000313" key="3">
    <source>
        <dbReference type="Proteomes" id="UP000563524"/>
    </source>
</evidence>
<evidence type="ECO:0000256" key="1">
    <source>
        <dbReference type="SAM" id="Phobius"/>
    </source>
</evidence>
<keyword evidence="1" id="KW-0472">Membrane</keyword>
<dbReference type="EMBL" id="JACHOB010000007">
    <property type="protein sequence ID" value="MBB4660198.1"/>
    <property type="molecule type" value="Genomic_DNA"/>
</dbReference>
<dbReference type="RefSeq" id="WP_183819579.1">
    <property type="nucleotide sequence ID" value="NZ_JACHOB010000007.1"/>
</dbReference>
<reference evidence="2 3" key="1">
    <citation type="submission" date="2020-08" db="EMBL/GenBank/DDBJ databases">
        <title>Genomic Encyclopedia of Type Strains, Phase IV (KMG-IV): sequencing the most valuable type-strain genomes for metagenomic binning, comparative biology and taxonomic classification.</title>
        <authorList>
            <person name="Goeker M."/>
        </authorList>
    </citation>
    <scope>NUCLEOTIDE SEQUENCE [LARGE SCALE GENOMIC DNA]</scope>
    <source>
        <strain evidence="2 3">DSM 102850</strain>
    </source>
</reference>
<sequence>MNEIGFGGGEVFLLYVVTIGVIALGVFLLDWYGRPDGSAASVRAGRRSVPTWSDAKGRVLMTEVGPTVFTAGDEAAVRRRFRLVFSNVSARQRAAIVRRHMKELGLSEVEAMRFACELLRYERH</sequence>
<protein>
    <submittedName>
        <fullName evidence="2">Uncharacterized protein</fullName>
    </submittedName>
</protein>
<dbReference type="AlphaFoldDB" id="A0A840I7W6"/>
<accession>A0A840I7W6</accession>
<proteinExistence type="predicted"/>
<evidence type="ECO:0000313" key="2">
    <source>
        <dbReference type="EMBL" id="MBB4660198.1"/>
    </source>
</evidence>
<dbReference type="Proteomes" id="UP000563524">
    <property type="component" value="Unassembled WGS sequence"/>
</dbReference>
<keyword evidence="3" id="KW-1185">Reference proteome</keyword>
<feature type="transmembrane region" description="Helical" evidence="1">
    <location>
        <begin position="12"/>
        <end position="33"/>
    </location>
</feature>
<organism evidence="2 3">
    <name type="scientific">Parvularcula dongshanensis</name>
    <dbReference type="NCBI Taxonomy" id="1173995"/>
    <lineage>
        <taxon>Bacteria</taxon>
        <taxon>Pseudomonadati</taxon>
        <taxon>Pseudomonadota</taxon>
        <taxon>Alphaproteobacteria</taxon>
        <taxon>Parvularculales</taxon>
        <taxon>Parvularculaceae</taxon>
        <taxon>Parvularcula</taxon>
    </lineage>
</organism>
<keyword evidence="1" id="KW-1133">Transmembrane helix</keyword>